<dbReference type="Gene3D" id="1.25.40.10">
    <property type="entry name" value="Tetratricopeptide repeat domain"/>
    <property type="match status" value="1"/>
</dbReference>
<accession>A0ABS7ZTK3</accession>
<evidence type="ECO:0000259" key="9">
    <source>
        <dbReference type="Pfam" id="PF09976"/>
    </source>
</evidence>
<evidence type="ECO:0000256" key="8">
    <source>
        <dbReference type="ARBA" id="ARBA00024235"/>
    </source>
</evidence>
<keyword evidence="5" id="KW-0472">Membrane</keyword>
<evidence type="ECO:0000256" key="4">
    <source>
        <dbReference type="ARBA" id="ARBA00022989"/>
    </source>
</evidence>
<feature type="domain" description="Ancillary SecYEG translocon subunit/Cell division coordinator CpoB TPR" evidence="9">
    <location>
        <begin position="15"/>
        <end position="215"/>
    </location>
</feature>
<dbReference type="EMBL" id="JAEDAH010000083">
    <property type="protein sequence ID" value="MCA6064502.1"/>
    <property type="molecule type" value="Genomic_DNA"/>
</dbReference>
<dbReference type="Proteomes" id="UP000714380">
    <property type="component" value="Unassembled WGS sequence"/>
</dbReference>
<dbReference type="InterPro" id="IPR011990">
    <property type="entry name" value="TPR-like_helical_dom_sf"/>
</dbReference>
<keyword evidence="2" id="KW-1003">Cell membrane</keyword>
<keyword evidence="11" id="KW-1185">Reference proteome</keyword>
<dbReference type="Pfam" id="PF09976">
    <property type="entry name" value="TPR_21"/>
    <property type="match status" value="1"/>
</dbReference>
<dbReference type="RefSeq" id="WP_225675535.1">
    <property type="nucleotide sequence ID" value="NZ_JAEDAH010000083.1"/>
</dbReference>
<dbReference type="SUPFAM" id="SSF48452">
    <property type="entry name" value="TPR-like"/>
    <property type="match status" value="1"/>
</dbReference>
<evidence type="ECO:0000313" key="11">
    <source>
        <dbReference type="Proteomes" id="UP000714380"/>
    </source>
</evidence>
<organism evidence="10 11">
    <name type="scientific">Thalassolituus marinus</name>
    <dbReference type="NCBI Taxonomy" id="671053"/>
    <lineage>
        <taxon>Bacteria</taxon>
        <taxon>Pseudomonadati</taxon>
        <taxon>Pseudomonadota</taxon>
        <taxon>Gammaproteobacteria</taxon>
        <taxon>Oceanospirillales</taxon>
        <taxon>Oceanospirillaceae</taxon>
        <taxon>Thalassolituus</taxon>
    </lineage>
</organism>
<keyword evidence="4" id="KW-1133">Transmembrane helix</keyword>
<dbReference type="PANTHER" id="PTHR38035:SF1">
    <property type="entry name" value="ANCILLARY SECYEG TRANSLOCON SUBUNIT"/>
    <property type="match status" value="1"/>
</dbReference>
<sequence length="220" mass="24009">MTELRTDEEQVEMLKKWWDENGKSLLVSVVIVAGGWFGWNTWQTQQQEAGEAASYLYTQLVDQASQPAAQQTEATRTEMQAMAEQLKSDYKGSTYAEFGSLFLARFAADAGDFDAAAAELKALIAEADEGPIKYTAQARLANVLIQQEKLDEALALVNTVPAEAYAVQFEEAKGDALFRKGELADARSAYQRALDAAQSQGLSTQLLQRKVDNLAAAGDA</sequence>
<comment type="similarity">
    <text evidence="7">Belongs to the YfgM family.</text>
</comment>
<protein>
    <recommendedName>
        <fullName evidence="8">Ancillary SecYEG translocon subunit</fullName>
    </recommendedName>
</protein>
<name>A0ABS7ZTK3_9GAMM</name>
<evidence type="ECO:0000313" key="10">
    <source>
        <dbReference type="EMBL" id="MCA6064502.1"/>
    </source>
</evidence>
<evidence type="ECO:0000256" key="1">
    <source>
        <dbReference type="ARBA" id="ARBA00004401"/>
    </source>
</evidence>
<proteinExistence type="inferred from homology"/>
<dbReference type="InterPro" id="IPR026039">
    <property type="entry name" value="YfgM"/>
</dbReference>
<evidence type="ECO:0000256" key="7">
    <source>
        <dbReference type="ARBA" id="ARBA00024197"/>
    </source>
</evidence>
<gene>
    <name evidence="10" type="ORF">I9W95_12880</name>
</gene>
<dbReference type="PANTHER" id="PTHR38035">
    <property type="entry name" value="UPF0070 PROTEIN YFGM"/>
    <property type="match status" value="1"/>
</dbReference>
<evidence type="ECO:0000256" key="6">
    <source>
        <dbReference type="ARBA" id="ARBA00023186"/>
    </source>
</evidence>
<reference evidence="10 11" key="1">
    <citation type="submission" date="2020-12" db="EMBL/GenBank/DDBJ databases">
        <title>Novel Thalassolituus-related marine hydrocarbonoclastic bacteria mediated algae-derived hydrocarbons mineralization in twilight zone of the northern South China Sea.</title>
        <authorList>
            <person name="Dong C."/>
        </authorList>
    </citation>
    <scope>NUCLEOTIDE SEQUENCE [LARGE SCALE GENOMIC DNA]</scope>
    <source>
        <strain evidence="10 11">IMCC1826</strain>
    </source>
</reference>
<evidence type="ECO:0000256" key="2">
    <source>
        <dbReference type="ARBA" id="ARBA00022475"/>
    </source>
</evidence>
<keyword evidence="3" id="KW-0812">Transmembrane</keyword>
<evidence type="ECO:0000256" key="3">
    <source>
        <dbReference type="ARBA" id="ARBA00022692"/>
    </source>
</evidence>
<comment type="caution">
    <text evidence="10">The sequence shown here is derived from an EMBL/GenBank/DDBJ whole genome shotgun (WGS) entry which is preliminary data.</text>
</comment>
<dbReference type="InterPro" id="IPR018704">
    <property type="entry name" value="SecYEG/CpoB_TPR"/>
</dbReference>
<evidence type="ECO:0000256" key="5">
    <source>
        <dbReference type="ARBA" id="ARBA00023136"/>
    </source>
</evidence>
<keyword evidence="6" id="KW-0143">Chaperone</keyword>
<comment type="subcellular location">
    <subcellularLocation>
        <location evidence="1">Cell membrane</location>
        <topology evidence="1">Single-pass type II membrane protein</topology>
    </subcellularLocation>
</comment>
<dbReference type="PIRSF" id="PIRSF006170">
    <property type="entry name" value="YfgM"/>
    <property type="match status" value="1"/>
</dbReference>